<proteinExistence type="predicted"/>
<feature type="transmembrane region" description="Helical" evidence="1">
    <location>
        <begin position="59"/>
        <end position="81"/>
    </location>
</feature>
<protein>
    <submittedName>
        <fullName evidence="2">Uncharacterized protein</fullName>
    </submittedName>
</protein>
<keyword evidence="3" id="KW-1185">Reference proteome</keyword>
<dbReference type="Proteomes" id="UP000652761">
    <property type="component" value="Unassembled WGS sequence"/>
</dbReference>
<gene>
    <name evidence="2" type="ORF">Taro_005693</name>
</gene>
<keyword evidence="1" id="KW-0812">Transmembrane</keyword>
<feature type="non-terminal residue" evidence="2">
    <location>
        <position position="1"/>
    </location>
</feature>
<comment type="caution">
    <text evidence="2">The sequence shown here is derived from an EMBL/GenBank/DDBJ whole genome shotgun (WGS) entry which is preliminary data.</text>
</comment>
<sequence>ARQSRSLALSGGRYYGAPVAFLVDFGFLAAGPHKEGVWSVGWIAMRCFLHFVKSLSWHIVFVVLGICPTIVYTVKVCVIFLDTLTPMFELYDWLRERRQWGSDSLLTLLDGCGAAVGPFVPDCETESGCGLRVVTHQLRFMLHCCVSCQWHSGTSGSIVRVRYQSSLEKGVAAAEREKGSLCPEREQSSAVWKEIMKKKRREEKRREDKVSASRKGAEQCHQIEGLKSNKGRRRSGNLDATKAEYRGLKKISNKFLRASSIQASASILHQGTSKFGVVVLWFGALVLWSRCARVLGLESSYSGCVLSCRAQGCSGVVVLQCVLYSRTQEFKWVYKVRTQEGKGPMANLISKLMSLVAIQHLKTRQWLSKARIIGNHRQELGVKSLDAEISSRRPAILPSNSLNGQTLSSSSSIQNSKLFCLKQEHGIMSLDVEISSRRPTILPSNSLNGQTLPSSSSVQNIKLFCPKTLAAEELGRFEVELD</sequence>
<keyword evidence="1" id="KW-1133">Transmembrane helix</keyword>
<organism evidence="2 3">
    <name type="scientific">Colocasia esculenta</name>
    <name type="common">Wild taro</name>
    <name type="synonym">Arum esculentum</name>
    <dbReference type="NCBI Taxonomy" id="4460"/>
    <lineage>
        <taxon>Eukaryota</taxon>
        <taxon>Viridiplantae</taxon>
        <taxon>Streptophyta</taxon>
        <taxon>Embryophyta</taxon>
        <taxon>Tracheophyta</taxon>
        <taxon>Spermatophyta</taxon>
        <taxon>Magnoliopsida</taxon>
        <taxon>Liliopsida</taxon>
        <taxon>Araceae</taxon>
        <taxon>Aroideae</taxon>
        <taxon>Colocasieae</taxon>
        <taxon>Colocasia</taxon>
    </lineage>
</organism>
<keyword evidence="1" id="KW-0472">Membrane</keyword>
<evidence type="ECO:0000313" key="3">
    <source>
        <dbReference type="Proteomes" id="UP000652761"/>
    </source>
</evidence>
<name>A0A843TNX3_COLES</name>
<evidence type="ECO:0000256" key="1">
    <source>
        <dbReference type="SAM" id="Phobius"/>
    </source>
</evidence>
<dbReference type="EMBL" id="NMUH01000162">
    <property type="protein sequence ID" value="MQL73348.1"/>
    <property type="molecule type" value="Genomic_DNA"/>
</dbReference>
<accession>A0A843TNX3</accession>
<evidence type="ECO:0000313" key="2">
    <source>
        <dbReference type="EMBL" id="MQL73348.1"/>
    </source>
</evidence>
<reference evidence="2" key="1">
    <citation type="submission" date="2017-07" db="EMBL/GenBank/DDBJ databases">
        <title>Taro Niue Genome Assembly and Annotation.</title>
        <authorList>
            <person name="Atibalentja N."/>
            <person name="Keating K."/>
            <person name="Fields C.J."/>
        </authorList>
    </citation>
    <scope>NUCLEOTIDE SEQUENCE</scope>
    <source>
        <strain evidence="2">Niue_2</strain>
        <tissue evidence="2">Leaf</tissue>
    </source>
</reference>
<dbReference type="AlphaFoldDB" id="A0A843TNX3"/>